<dbReference type="SUPFAM" id="SSF53850">
    <property type="entry name" value="Periplasmic binding protein-like II"/>
    <property type="match status" value="1"/>
</dbReference>
<dbReference type="InterPro" id="IPR006059">
    <property type="entry name" value="SBP"/>
</dbReference>
<evidence type="ECO:0000256" key="4">
    <source>
        <dbReference type="ARBA" id="ARBA00022729"/>
    </source>
</evidence>
<evidence type="ECO:0000256" key="2">
    <source>
        <dbReference type="ARBA" id="ARBA00008520"/>
    </source>
</evidence>
<comment type="subcellular location">
    <subcellularLocation>
        <location evidence="1">Cell envelope</location>
    </subcellularLocation>
</comment>
<keyword evidence="6" id="KW-1185">Reference proteome</keyword>
<evidence type="ECO:0000256" key="3">
    <source>
        <dbReference type="ARBA" id="ARBA00022448"/>
    </source>
</evidence>
<dbReference type="EMBL" id="JAGSHT010000022">
    <property type="protein sequence ID" value="MBZ2199001.1"/>
    <property type="molecule type" value="Genomic_DNA"/>
</dbReference>
<proteinExistence type="inferred from homology"/>
<reference evidence="5 6" key="1">
    <citation type="submission" date="2021-04" db="EMBL/GenBank/DDBJ databases">
        <title>Ruania sp. nov., isolated from sandy soil of mangrove forest.</title>
        <authorList>
            <person name="Ge X."/>
            <person name="Huang R."/>
            <person name="Liu W."/>
        </authorList>
    </citation>
    <scope>NUCLEOTIDE SEQUENCE [LARGE SCALE GENOMIC DNA]</scope>
    <source>
        <strain evidence="5 6">N2-46</strain>
    </source>
</reference>
<gene>
    <name evidence="5" type="ORF">KCQ71_22830</name>
</gene>
<dbReference type="Pfam" id="PF01547">
    <property type="entry name" value="SBP_bac_1"/>
    <property type="match status" value="1"/>
</dbReference>
<dbReference type="Gene3D" id="3.40.190.10">
    <property type="entry name" value="Periplasmic binding protein-like II"/>
    <property type="match status" value="1"/>
</dbReference>
<keyword evidence="3" id="KW-0813">Transport</keyword>
<protein>
    <recommendedName>
        <fullName evidence="7">Extracellular solute-binding protein</fullName>
    </recommendedName>
</protein>
<dbReference type="Proteomes" id="UP000826651">
    <property type="component" value="Unassembled WGS sequence"/>
</dbReference>
<keyword evidence="4" id="KW-0732">Signal</keyword>
<evidence type="ECO:0000313" key="6">
    <source>
        <dbReference type="Proteomes" id="UP000826651"/>
    </source>
</evidence>
<comment type="caution">
    <text evidence="5">The sequence shown here is derived from an EMBL/GenBank/DDBJ whole genome shotgun (WGS) entry which is preliminary data.</text>
</comment>
<organism evidence="5 6">
    <name type="scientific">Occultella gossypii</name>
    <dbReference type="NCBI Taxonomy" id="2800820"/>
    <lineage>
        <taxon>Bacteria</taxon>
        <taxon>Bacillati</taxon>
        <taxon>Actinomycetota</taxon>
        <taxon>Actinomycetes</taxon>
        <taxon>Micrococcales</taxon>
        <taxon>Ruaniaceae</taxon>
        <taxon>Occultella</taxon>
    </lineage>
</organism>
<sequence length="549" mass="60154">MSDFQIPTLSRRRFLAGSAGLAVSATVLSACGGGDDGGGAGSSGGDGGSVELPTFKKIEATVMPDLPGDGIVQDVYFSYPDPPYQAVEHPTGSGGELRAMLMTYSTPPTPMDQNSYWQRMNDDLGVTFIPDLVPADDYVEKFSTVIAGGGELPEIIQAPLWMPLPRMGELIKSQFTDLTEYLSGDAVLTYPNLANIPTASWKNAVNQGILWGVPIPRPQFPSVMYVRMDRSEQAGFAEFPKTQEEFLEWGEAMTDTSKQQYAFAAVQNGWMENAVNGMYEQPNKWHLDGDTLTREWDHPGYFDGTDFVKQVWDLGYLHPDTPGMQVSQQQTLFWNGTIAACENGISAVSSAAQYPDVPLGARAPWTKDGSKVHAMQNTGIFSVNALKKGLEKAKVEEYLNILDYLAAPFGSQEYTTISFGLEGEQYTIENGSPTPIQDKAADLAINLKYVATAPQTLYAPEMAVQDTYTRFHELQQELATGLVPDPCVTLRSETLERNGQYEQEILDVRTGYILGRKTLDDLKGAVQKYNDEIGAEVNAEMMAAIEARG</sequence>
<dbReference type="PANTHER" id="PTHR43649:SF31">
    <property type="entry name" value="SN-GLYCEROL-3-PHOSPHATE-BINDING PERIPLASMIC PROTEIN UGPB"/>
    <property type="match status" value="1"/>
</dbReference>
<evidence type="ECO:0000256" key="1">
    <source>
        <dbReference type="ARBA" id="ARBA00004196"/>
    </source>
</evidence>
<dbReference type="PROSITE" id="PS51318">
    <property type="entry name" value="TAT"/>
    <property type="match status" value="1"/>
</dbReference>
<dbReference type="RefSeq" id="WP_223410788.1">
    <property type="nucleotide sequence ID" value="NZ_JAGSHT010000022.1"/>
</dbReference>
<name>A0ABS7SI65_9MICO</name>
<dbReference type="PANTHER" id="PTHR43649">
    <property type="entry name" value="ARABINOSE-BINDING PROTEIN-RELATED"/>
    <property type="match status" value="1"/>
</dbReference>
<evidence type="ECO:0008006" key="7">
    <source>
        <dbReference type="Google" id="ProtNLM"/>
    </source>
</evidence>
<comment type="similarity">
    <text evidence="2">Belongs to the bacterial solute-binding protein 1 family.</text>
</comment>
<evidence type="ECO:0000313" key="5">
    <source>
        <dbReference type="EMBL" id="MBZ2199001.1"/>
    </source>
</evidence>
<dbReference type="InterPro" id="IPR050490">
    <property type="entry name" value="Bact_solute-bd_prot1"/>
</dbReference>
<dbReference type="InterPro" id="IPR006311">
    <property type="entry name" value="TAT_signal"/>
</dbReference>
<accession>A0ABS7SI65</accession>